<dbReference type="Proteomes" id="UP000265515">
    <property type="component" value="Unassembled WGS sequence"/>
</dbReference>
<dbReference type="GO" id="GO:0012505">
    <property type="term" value="C:endomembrane system"/>
    <property type="evidence" value="ECO:0007669"/>
    <property type="project" value="UniProtKB-SubCell"/>
</dbReference>
<feature type="region of interest" description="Disordered" evidence="13">
    <location>
        <begin position="552"/>
        <end position="593"/>
    </location>
</feature>
<keyword evidence="6" id="KW-0547">Nucleotide-binding</keyword>
<gene>
    <name evidence="16" type="ORF">CBR_g37405</name>
</gene>
<keyword evidence="8" id="KW-0067">ATP-binding</keyword>
<comment type="catalytic activity">
    <reaction evidence="11">
        <text>L-threonyl-[protein] + ATP = O-phospho-L-threonyl-[protein] + ADP + H(+)</text>
        <dbReference type="Rhea" id="RHEA:46608"/>
        <dbReference type="Rhea" id="RHEA-COMP:11060"/>
        <dbReference type="Rhea" id="RHEA-COMP:11605"/>
        <dbReference type="ChEBI" id="CHEBI:15378"/>
        <dbReference type="ChEBI" id="CHEBI:30013"/>
        <dbReference type="ChEBI" id="CHEBI:30616"/>
        <dbReference type="ChEBI" id="CHEBI:61977"/>
        <dbReference type="ChEBI" id="CHEBI:456216"/>
        <dbReference type="EC" id="2.7.11.1"/>
    </reaction>
</comment>
<protein>
    <recommendedName>
        <fullName evidence="3">non-specific serine/threonine protein kinase</fullName>
        <ecNumber evidence="3">2.7.11.1</ecNumber>
    </recommendedName>
</protein>
<evidence type="ECO:0000259" key="15">
    <source>
        <dbReference type="PROSITE" id="PS51671"/>
    </source>
</evidence>
<dbReference type="InterPro" id="IPR001245">
    <property type="entry name" value="Ser-Thr/Tyr_kinase_cat_dom"/>
</dbReference>
<keyword evidence="9" id="KW-0472">Membrane</keyword>
<evidence type="ECO:0000256" key="13">
    <source>
        <dbReference type="SAM" id="MobiDB-lite"/>
    </source>
</evidence>
<comment type="similarity">
    <text evidence="2">Belongs to the protein kinase superfamily. TKL Ser/Thr protein kinase family. RAF subfamily.</text>
</comment>
<evidence type="ECO:0000256" key="9">
    <source>
        <dbReference type="ARBA" id="ARBA00023136"/>
    </source>
</evidence>
<dbReference type="PROSITE" id="PS50011">
    <property type="entry name" value="PROTEIN_KINASE_DOM"/>
    <property type="match status" value="1"/>
</dbReference>
<feature type="domain" description="ACT" evidence="15">
    <location>
        <begin position="199"/>
        <end position="280"/>
    </location>
</feature>
<dbReference type="InterPro" id="IPR002912">
    <property type="entry name" value="ACT_dom"/>
</dbReference>
<accession>A0A388LMN3</accession>
<evidence type="ECO:0000256" key="4">
    <source>
        <dbReference type="ARBA" id="ARBA00022527"/>
    </source>
</evidence>
<dbReference type="PANTHER" id="PTHR44329">
    <property type="entry name" value="SERINE/THREONINE-PROTEIN KINASE TNNI3K-RELATED"/>
    <property type="match status" value="1"/>
</dbReference>
<dbReference type="SUPFAM" id="SSF56112">
    <property type="entry name" value="Protein kinase-like (PK-like)"/>
    <property type="match status" value="1"/>
</dbReference>
<dbReference type="GO" id="GO:0005524">
    <property type="term" value="F:ATP binding"/>
    <property type="evidence" value="ECO:0007669"/>
    <property type="project" value="UniProtKB-KW"/>
</dbReference>
<name>A0A388LMN3_CHABU</name>
<feature type="region of interest" description="Disordered" evidence="13">
    <location>
        <begin position="276"/>
        <end position="297"/>
    </location>
</feature>
<keyword evidence="10" id="KW-0829">Tyrosine-protein kinase</keyword>
<dbReference type="PROSITE" id="PS51671">
    <property type="entry name" value="ACT"/>
    <property type="match status" value="1"/>
</dbReference>
<dbReference type="EMBL" id="BFEA01000445">
    <property type="protein sequence ID" value="GBG83600.1"/>
    <property type="molecule type" value="Genomic_DNA"/>
</dbReference>
<evidence type="ECO:0000256" key="3">
    <source>
        <dbReference type="ARBA" id="ARBA00012513"/>
    </source>
</evidence>
<dbReference type="GO" id="GO:0004674">
    <property type="term" value="F:protein serine/threonine kinase activity"/>
    <property type="evidence" value="ECO:0007669"/>
    <property type="project" value="UniProtKB-KW"/>
</dbReference>
<feature type="domain" description="Protein kinase" evidence="14">
    <location>
        <begin position="309"/>
        <end position="562"/>
    </location>
</feature>
<evidence type="ECO:0000259" key="14">
    <source>
        <dbReference type="PROSITE" id="PS50011"/>
    </source>
</evidence>
<dbReference type="SMART" id="SM00220">
    <property type="entry name" value="S_TKc"/>
    <property type="match status" value="1"/>
</dbReference>
<dbReference type="OrthoDB" id="4062651at2759"/>
<evidence type="ECO:0000256" key="7">
    <source>
        <dbReference type="ARBA" id="ARBA00022777"/>
    </source>
</evidence>
<sequence>MESPESSKNTAASTGMTKLQHTKSVDSGANSSRASQRLKIKQSVCENVLKRLAELGYDGVHTAEFTEQMHAHFHRLPTRYALDVNAERAEDVLTHKNLLDLAQYPENQPVFFVRPVHVLPVWAHDEMETSGDSSTYDSFEEDRQSSLATSKMMPQKLRFPPPAFGSSPNLEALAMDMNKLTATSHHDLTSGRPHVPMHEVTFSTIDKPKILSQISAILADVGLNIREAHIFSTIDGYSLDVFVVDGWGTEGTTDLLQALKCSVACLEKGMWARSAGPSPSASPMHSTVPVTSPPSNVSNDDWELDNSQLKVVSKIASGSFGDLFKGTYCGQVVAIKFLKPERMSDTSQKEFAQEVFIMRKVRHKNVVQFIGACTKPPNLAIVTEYMSGGSVYDYLRKHKVALRLPLILKIGIDVARGMDYLHQNNIVHRDLKAANLLLDENEVVKIADFGVARIKVHNGIMTAETGTYRWMAPEVIEHRPYDHKADVFSFGIVLWELLTGKIPYVDLTPLQAAVGVVNKGLRPAIPKNCHPRVMDIMEACWRTNPAERPEFSEISRMLQDTAKEIDDEGEGERKREKKSPGFFSFKRTSTSTR</sequence>
<dbReference type="InterPro" id="IPR051681">
    <property type="entry name" value="Ser/Thr_Kinases-Pseudokinases"/>
</dbReference>
<dbReference type="Gene3D" id="1.10.510.10">
    <property type="entry name" value="Transferase(Phosphotransferase) domain 1"/>
    <property type="match status" value="1"/>
</dbReference>
<evidence type="ECO:0000313" key="17">
    <source>
        <dbReference type="Proteomes" id="UP000265515"/>
    </source>
</evidence>
<keyword evidence="7" id="KW-0418">Kinase</keyword>
<evidence type="ECO:0000256" key="10">
    <source>
        <dbReference type="ARBA" id="ARBA00023137"/>
    </source>
</evidence>
<evidence type="ECO:0000256" key="6">
    <source>
        <dbReference type="ARBA" id="ARBA00022741"/>
    </source>
</evidence>
<dbReference type="Gene3D" id="3.30.200.20">
    <property type="entry name" value="Phosphorylase Kinase, domain 1"/>
    <property type="match status" value="1"/>
</dbReference>
<evidence type="ECO:0000256" key="5">
    <source>
        <dbReference type="ARBA" id="ARBA00022679"/>
    </source>
</evidence>
<dbReference type="GO" id="GO:0050793">
    <property type="term" value="P:regulation of developmental process"/>
    <property type="evidence" value="ECO:0007669"/>
    <property type="project" value="UniProtKB-ARBA"/>
</dbReference>
<dbReference type="GO" id="GO:0048468">
    <property type="term" value="P:cell development"/>
    <property type="evidence" value="ECO:0007669"/>
    <property type="project" value="UniProtKB-ARBA"/>
</dbReference>
<feature type="compositionally biased region" description="Polar residues" evidence="13">
    <location>
        <begin position="25"/>
        <end position="35"/>
    </location>
</feature>
<dbReference type="GO" id="GO:0004713">
    <property type="term" value="F:protein tyrosine kinase activity"/>
    <property type="evidence" value="ECO:0007669"/>
    <property type="project" value="UniProtKB-KW"/>
</dbReference>
<reference evidence="16 17" key="1">
    <citation type="journal article" date="2018" name="Cell">
        <title>The Chara Genome: Secondary Complexity and Implications for Plant Terrestrialization.</title>
        <authorList>
            <person name="Nishiyama T."/>
            <person name="Sakayama H."/>
            <person name="Vries J.D."/>
            <person name="Buschmann H."/>
            <person name="Saint-Marcoux D."/>
            <person name="Ullrich K.K."/>
            <person name="Haas F.B."/>
            <person name="Vanderstraeten L."/>
            <person name="Becker D."/>
            <person name="Lang D."/>
            <person name="Vosolsobe S."/>
            <person name="Rombauts S."/>
            <person name="Wilhelmsson P.K.I."/>
            <person name="Janitza P."/>
            <person name="Kern R."/>
            <person name="Heyl A."/>
            <person name="Rumpler F."/>
            <person name="Villalobos L.I.A.C."/>
            <person name="Clay J.M."/>
            <person name="Skokan R."/>
            <person name="Toyoda A."/>
            <person name="Suzuki Y."/>
            <person name="Kagoshima H."/>
            <person name="Schijlen E."/>
            <person name="Tajeshwar N."/>
            <person name="Catarino B."/>
            <person name="Hetherington A.J."/>
            <person name="Saltykova A."/>
            <person name="Bonnot C."/>
            <person name="Breuninger H."/>
            <person name="Symeonidi A."/>
            <person name="Radhakrishnan G.V."/>
            <person name="Van Nieuwerburgh F."/>
            <person name="Deforce D."/>
            <person name="Chang C."/>
            <person name="Karol K.G."/>
            <person name="Hedrich R."/>
            <person name="Ulvskov P."/>
            <person name="Glockner G."/>
            <person name="Delwiche C.F."/>
            <person name="Petrasek J."/>
            <person name="Van de Peer Y."/>
            <person name="Friml J."/>
            <person name="Beilby M."/>
            <person name="Dolan L."/>
            <person name="Kohara Y."/>
            <person name="Sugano S."/>
            <person name="Fujiyama A."/>
            <person name="Delaux P.-M."/>
            <person name="Quint M."/>
            <person name="TheiBen G."/>
            <person name="Hagemann M."/>
            <person name="Harholt J."/>
            <person name="Dunand C."/>
            <person name="Zachgo S."/>
            <person name="Langdale J."/>
            <person name="Maumus F."/>
            <person name="Straeten D.V.D."/>
            <person name="Gould S.B."/>
            <person name="Rensing S.A."/>
        </authorList>
    </citation>
    <scope>NUCLEOTIDE SEQUENCE [LARGE SCALE GENOMIC DNA]</scope>
    <source>
        <strain evidence="16 17">S276</strain>
    </source>
</reference>
<dbReference type="STRING" id="69332.A0A388LMN3"/>
<dbReference type="PRINTS" id="PR00109">
    <property type="entry name" value="TYRKINASE"/>
</dbReference>
<keyword evidence="4" id="KW-0723">Serine/threonine-protein kinase</keyword>
<evidence type="ECO:0000256" key="2">
    <source>
        <dbReference type="ARBA" id="ARBA00010507"/>
    </source>
</evidence>
<dbReference type="Gramene" id="GBG83600">
    <property type="protein sequence ID" value="GBG83600"/>
    <property type="gene ID" value="CBR_g37405"/>
</dbReference>
<dbReference type="PROSITE" id="PS00108">
    <property type="entry name" value="PROTEIN_KINASE_ST"/>
    <property type="match status" value="1"/>
</dbReference>
<keyword evidence="17" id="KW-1185">Reference proteome</keyword>
<dbReference type="EC" id="2.7.11.1" evidence="3"/>
<dbReference type="InterPro" id="IPR000719">
    <property type="entry name" value="Prot_kinase_dom"/>
</dbReference>
<feature type="compositionally biased region" description="Polar residues" evidence="13">
    <location>
        <begin position="1"/>
        <end position="19"/>
    </location>
</feature>
<evidence type="ECO:0000256" key="1">
    <source>
        <dbReference type="ARBA" id="ARBA00004308"/>
    </source>
</evidence>
<dbReference type="CDD" id="cd13999">
    <property type="entry name" value="STKc_MAP3K-like"/>
    <property type="match status" value="1"/>
</dbReference>
<dbReference type="Pfam" id="PF07714">
    <property type="entry name" value="PK_Tyr_Ser-Thr"/>
    <property type="match status" value="1"/>
</dbReference>
<dbReference type="SUPFAM" id="SSF55021">
    <property type="entry name" value="ACT-like"/>
    <property type="match status" value="1"/>
</dbReference>
<dbReference type="InterPro" id="IPR045865">
    <property type="entry name" value="ACT-like_dom_sf"/>
</dbReference>
<dbReference type="AlphaFoldDB" id="A0A388LMN3"/>
<evidence type="ECO:0000256" key="12">
    <source>
        <dbReference type="ARBA" id="ARBA00048679"/>
    </source>
</evidence>
<feature type="region of interest" description="Disordered" evidence="13">
    <location>
        <begin position="1"/>
        <end position="37"/>
    </location>
</feature>
<comment type="caution">
    <text evidence="16">The sequence shown here is derived from an EMBL/GenBank/DDBJ whole genome shotgun (WGS) entry which is preliminary data.</text>
</comment>
<evidence type="ECO:0000313" key="16">
    <source>
        <dbReference type="EMBL" id="GBG83600.1"/>
    </source>
</evidence>
<comment type="catalytic activity">
    <reaction evidence="12">
        <text>L-seryl-[protein] + ATP = O-phospho-L-seryl-[protein] + ADP + H(+)</text>
        <dbReference type="Rhea" id="RHEA:17989"/>
        <dbReference type="Rhea" id="RHEA-COMP:9863"/>
        <dbReference type="Rhea" id="RHEA-COMP:11604"/>
        <dbReference type="ChEBI" id="CHEBI:15378"/>
        <dbReference type="ChEBI" id="CHEBI:29999"/>
        <dbReference type="ChEBI" id="CHEBI:30616"/>
        <dbReference type="ChEBI" id="CHEBI:83421"/>
        <dbReference type="ChEBI" id="CHEBI:456216"/>
        <dbReference type="EC" id="2.7.11.1"/>
    </reaction>
</comment>
<proteinExistence type="inferred from homology"/>
<comment type="subcellular location">
    <subcellularLocation>
        <location evidence="1">Endomembrane system</location>
    </subcellularLocation>
</comment>
<dbReference type="InterPro" id="IPR011009">
    <property type="entry name" value="Kinase-like_dom_sf"/>
</dbReference>
<organism evidence="16 17">
    <name type="scientific">Chara braunii</name>
    <name type="common">Braun's stonewort</name>
    <dbReference type="NCBI Taxonomy" id="69332"/>
    <lineage>
        <taxon>Eukaryota</taxon>
        <taxon>Viridiplantae</taxon>
        <taxon>Streptophyta</taxon>
        <taxon>Charophyceae</taxon>
        <taxon>Charales</taxon>
        <taxon>Characeae</taxon>
        <taxon>Chara</taxon>
    </lineage>
</organism>
<dbReference type="FunFam" id="3.30.200.20:FF:000060">
    <property type="entry name" value="Serine/threonine-protein kinase isoform 1"/>
    <property type="match status" value="1"/>
</dbReference>
<dbReference type="OMA" id="DLIKCEF"/>
<dbReference type="Pfam" id="PF01842">
    <property type="entry name" value="ACT"/>
    <property type="match status" value="1"/>
</dbReference>
<dbReference type="PANTHER" id="PTHR44329:SF261">
    <property type="entry name" value="ZINC FINGER CONTAINING PROTEIN KINASE-RELATED"/>
    <property type="match status" value="1"/>
</dbReference>
<dbReference type="InterPro" id="IPR008271">
    <property type="entry name" value="Ser/Thr_kinase_AS"/>
</dbReference>
<evidence type="ECO:0000256" key="8">
    <source>
        <dbReference type="ARBA" id="ARBA00022840"/>
    </source>
</evidence>
<feature type="compositionally biased region" description="Polar residues" evidence="13">
    <location>
        <begin position="284"/>
        <end position="297"/>
    </location>
</feature>
<evidence type="ECO:0000256" key="11">
    <source>
        <dbReference type="ARBA" id="ARBA00047899"/>
    </source>
</evidence>
<keyword evidence="5" id="KW-0808">Transferase</keyword>
<dbReference type="FunFam" id="1.10.510.10:FF:001512">
    <property type="entry name" value="Receptor tyrosine-protein kinase erbB-2"/>
    <property type="match status" value="1"/>
</dbReference>